<keyword evidence="2" id="KW-1185">Reference proteome</keyword>
<dbReference type="RefSeq" id="WP_013995917.1">
    <property type="nucleotide sequence ID" value="NC_015844.1"/>
</dbReference>
<proteinExistence type="predicted"/>
<evidence type="ECO:0000313" key="2">
    <source>
        <dbReference type="Proteomes" id="UP000008898"/>
    </source>
</evidence>
<protein>
    <submittedName>
        <fullName evidence="1">Uncharacterized protein</fullName>
    </submittedName>
</protein>
<name>G0L489_ZOBGA</name>
<organism evidence="1 2">
    <name type="scientific">Zobellia galactanivorans (strain DSM 12802 / CCUG 47099 / CIP 106680 / NCIMB 13871 / Dsij)</name>
    <dbReference type="NCBI Taxonomy" id="63186"/>
    <lineage>
        <taxon>Bacteria</taxon>
        <taxon>Pseudomonadati</taxon>
        <taxon>Bacteroidota</taxon>
        <taxon>Flavobacteriia</taxon>
        <taxon>Flavobacteriales</taxon>
        <taxon>Flavobacteriaceae</taxon>
        <taxon>Zobellia</taxon>
    </lineage>
</organism>
<reference evidence="2" key="1">
    <citation type="submission" date="2009-07" db="EMBL/GenBank/DDBJ databases">
        <title>Complete genome sequence of Zobellia galactanivorans Dsij.</title>
        <authorList>
            <consortium name="Genoscope - CEA"/>
        </authorList>
    </citation>
    <scope>NUCLEOTIDE SEQUENCE [LARGE SCALE GENOMIC DNA]</scope>
    <source>
        <strain evidence="2">DSM 12802 / CCUG 47099 / CIP 106680 / NCIMB 13871 / Dsij</strain>
    </source>
</reference>
<gene>
    <name evidence="1" type="ordered locus">zobellia_4595</name>
</gene>
<sequence length="177" mass="20194">MKNKRIRVGINTSKKVKLESELQAKAVKWQARKTALDSINKSLKANFSTIEELNIFLDEKTGFPNRSMSALAFNIQDEYDAFVKVADATIDKGIFETDENGDLVKLKNGSFIFTKEAAEQIANDCGNYIEGERLEIYLKMKEFQKFYNSLDTRYRNGGGCRFQGSAQMTISEYYFAD</sequence>
<dbReference type="EMBL" id="FP476056">
    <property type="protein sequence ID" value="CAZ98730.1"/>
    <property type="molecule type" value="Genomic_DNA"/>
</dbReference>
<accession>G0L489</accession>
<evidence type="ECO:0000313" key="1">
    <source>
        <dbReference type="EMBL" id="CAZ98730.1"/>
    </source>
</evidence>
<dbReference type="AlphaFoldDB" id="G0L489"/>
<dbReference type="HOGENOM" id="CLU_1517364_0_0_10"/>
<dbReference type="Proteomes" id="UP000008898">
    <property type="component" value="Chromosome"/>
</dbReference>
<dbReference type="STRING" id="63186.ZOBELLIA_4595"/>
<reference evidence="1 2" key="2">
    <citation type="journal article" date="2012" name="Environ. Microbiol.">
        <title>Characterization of the first alginolytic operons in a marine bacterium: from their emergence in marine Flavobacteriia to their independent transfers to marine Proteobacteria and human gut Bacteroides.</title>
        <authorList>
            <person name="Thomas F."/>
            <person name="Barbeyron T."/>
            <person name="Tonon T."/>
            <person name="Genicot S."/>
            <person name="Czjzek M."/>
            <person name="Michel G."/>
        </authorList>
    </citation>
    <scope>NUCLEOTIDE SEQUENCE [LARGE SCALE GENOMIC DNA]</scope>
    <source>
        <strain evidence="2">DSM 12802 / CCUG 47099 / CIP 106680 / NCIMB 13871 / Dsij</strain>
    </source>
</reference>
<dbReference type="KEGG" id="zga:ZOBELLIA_4595"/>